<dbReference type="EMBL" id="CADEAL010000129">
    <property type="protein sequence ID" value="CAB1414913.1"/>
    <property type="molecule type" value="Genomic_DNA"/>
</dbReference>
<evidence type="ECO:0000256" key="1">
    <source>
        <dbReference type="SAM" id="MobiDB-lite"/>
    </source>
</evidence>
<keyword evidence="3" id="KW-1185">Reference proteome</keyword>
<proteinExistence type="predicted"/>
<protein>
    <submittedName>
        <fullName evidence="2">Uncharacterized protein</fullName>
    </submittedName>
</protein>
<reference evidence="2" key="1">
    <citation type="submission" date="2020-03" db="EMBL/GenBank/DDBJ databases">
        <authorList>
            <person name="Weist P."/>
        </authorList>
    </citation>
    <scope>NUCLEOTIDE SEQUENCE</scope>
</reference>
<gene>
    <name evidence="2" type="ORF">PLEPLA_LOCUS2626</name>
</gene>
<evidence type="ECO:0000313" key="3">
    <source>
        <dbReference type="Proteomes" id="UP001153269"/>
    </source>
</evidence>
<dbReference type="AlphaFoldDB" id="A0A9N7TNK4"/>
<feature type="region of interest" description="Disordered" evidence="1">
    <location>
        <begin position="16"/>
        <end position="37"/>
    </location>
</feature>
<sequence length="81" mass="9146">MANTLHYYQQLPARRAPLFSRGRPGAGQSRAGPVESNVSELKTEDIAYRCSLIHSHCRALRSRDCPSLCIDRFYLLADKLP</sequence>
<organism evidence="2 3">
    <name type="scientific">Pleuronectes platessa</name>
    <name type="common">European plaice</name>
    <dbReference type="NCBI Taxonomy" id="8262"/>
    <lineage>
        <taxon>Eukaryota</taxon>
        <taxon>Metazoa</taxon>
        <taxon>Chordata</taxon>
        <taxon>Craniata</taxon>
        <taxon>Vertebrata</taxon>
        <taxon>Euteleostomi</taxon>
        <taxon>Actinopterygii</taxon>
        <taxon>Neopterygii</taxon>
        <taxon>Teleostei</taxon>
        <taxon>Neoteleostei</taxon>
        <taxon>Acanthomorphata</taxon>
        <taxon>Carangaria</taxon>
        <taxon>Pleuronectiformes</taxon>
        <taxon>Pleuronectoidei</taxon>
        <taxon>Pleuronectidae</taxon>
        <taxon>Pleuronectes</taxon>
    </lineage>
</organism>
<comment type="caution">
    <text evidence="2">The sequence shown here is derived from an EMBL/GenBank/DDBJ whole genome shotgun (WGS) entry which is preliminary data.</text>
</comment>
<accession>A0A9N7TNK4</accession>
<dbReference type="Proteomes" id="UP001153269">
    <property type="component" value="Unassembled WGS sequence"/>
</dbReference>
<name>A0A9N7TNK4_PLEPL</name>
<evidence type="ECO:0000313" key="2">
    <source>
        <dbReference type="EMBL" id="CAB1414913.1"/>
    </source>
</evidence>